<evidence type="ECO:0000256" key="4">
    <source>
        <dbReference type="ARBA" id="ARBA00023157"/>
    </source>
</evidence>
<dbReference type="InterPro" id="IPR005746">
    <property type="entry name" value="Thioredoxin"/>
</dbReference>
<dbReference type="STRING" id="551996.SAMN05192573_112186"/>
<dbReference type="InterPro" id="IPR017937">
    <property type="entry name" value="Thioredoxin_CS"/>
</dbReference>
<evidence type="ECO:0000256" key="3">
    <source>
        <dbReference type="ARBA" id="ARBA00022982"/>
    </source>
</evidence>
<dbReference type="NCBIfam" id="TIGR01068">
    <property type="entry name" value="thioredoxin"/>
    <property type="match status" value="1"/>
</dbReference>
<dbReference type="CDD" id="cd02947">
    <property type="entry name" value="TRX_family"/>
    <property type="match status" value="1"/>
</dbReference>
<dbReference type="InterPro" id="IPR013766">
    <property type="entry name" value="Thioredoxin_domain"/>
</dbReference>
<dbReference type="GO" id="GO:0015035">
    <property type="term" value="F:protein-disulfide reductase activity"/>
    <property type="evidence" value="ECO:0007669"/>
    <property type="project" value="UniProtKB-UniRule"/>
</dbReference>
<gene>
    <name evidence="10" type="ORF">SAMN05192573_112186</name>
</gene>
<evidence type="ECO:0000313" key="10">
    <source>
        <dbReference type="EMBL" id="SDH78320.1"/>
    </source>
</evidence>
<dbReference type="GO" id="GO:0045454">
    <property type="term" value="P:cell redox homeostasis"/>
    <property type="evidence" value="ECO:0007669"/>
    <property type="project" value="TreeGrafter"/>
</dbReference>
<dbReference type="PROSITE" id="PS00194">
    <property type="entry name" value="THIOREDOXIN_1"/>
    <property type="match status" value="1"/>
</dbReference>
<dbReference type="PRINTS" id="PR00421">
    <property type="entry name" value="THIOREDOXIN"/>
</dbReference>
<dbReference type="FunFam" id="3.40.30.10:FF:000001">
    <property type="entry name" value="Thioredoxin"/>
    <property type="match status" value="1"/>
</dbReference>
<dbReference type="PIRSF" id="PIRSF000077">
    <property type="entry name" value="Thioredoxin"/>
    <property type="match status" value="1"/>
</dbReference>
<protein>
    <recommendedName>
        <fullName evidence="6">Thioredoxin</fullName>
    </recommendedName>
</protein>
<dbReference type="GO" id="GO:0005829">
    <property type="term" value="C:cytosol"/>
    <property type="evidence" value="ECO:0007669"/>
    <property type="project" value="TreeGrafter"/>
</dbReference>
<dbReference type="PANTHER" id="PTHR45663">
    <property type="entry name" value="GEO12009P1"/>
    <property type="match status" value="1"/>
</dbReference>
<dbReference type="OrthoDB" id="9790390at2"/>
<dbReference type="GeneID" id="91140871"/>
<dbReference type="InterPro" id="IPR036249">
    <property type="entry name" value="Thioredoxin-like_sf"/>
</dbReference>
<keyword evidence="5 8" id="KW-0676">Redox-active center</keyword>
<reference evidence="11" key="1">
    <citation type="submission" date="2016-10" db="EMBL/GenBank/DDBJ databases">
        <authorList>
            <person name="Varghese N."/>
            <person name="Submissions S."/>
        </authorList>
    </citation>
    <scope>NUCLEOTIDE SEQUENCE [LARGE SCALE GENOMIC DNA]</scope>
    <source>
        <strain evidence="11">Gh-67</strain>
    </source>
</reference>
<feature type="domain" description="Thioredoxin" evidence="9">
    <location>
        <begin position="1"/>
        <end position="98"/>
    </location>
</feature>
<feature type="site" description="Contributes to redox potential value" evidence="7">
    <location>
        <position position="24"/>
    </location>
</feature>
<dbReference type="RefSeq" id="WP_090530271.1">
    <property type="nucleotide sequence ID" value="NZ_CP071878.2"/>
</dbReference>
<keyword evidence="3" id="KW-0249">Electron transport</keyword>
<comment type="similarity">
    <text evidence="1">Belongs to the thioredoxin family.</text>
</comment>
<evidence type="ECO:0000256" key="5">
    <source>
        <dbReference type="ARBA" id="ARBA00023284"/>
    </source>
</evidence>
<keyword evidence="4 8" id="KW-1015">Disulfide bond</keyword>
<feature type="active site" description="Nucleophile" evidence="7">
    <location>
        <position position="23"/>
    </location>
</feature>
<evidence type="ECO:0000259" key="9">
    <source>
        <dbReference type="PROSITE" id="PS51352"/>
    </source>
</evidence>
<dbReference type="Gene3D" id="3.40.30.10">
    <property type="entry name" value="Glutaredoxin"/>
    <property type="match status" value="1"/>
</dbReference>
<evidence type="ECO:0000256" key="2">
    <source>
        <dbReference type="ARBA" id="ARBA00022448"/>
    </source>
</evidence>
<dbReference type="SUPFAM" id="SSF52833">
    <property type="entry name" value="Thioredoxin-like"/>
    <property type="match status" value="1"/>
</dbReference>
<dbReference type="EMBL" id="FNCG01000012">
    <property type="protein sequence ID" value="SDH78320.1"/>
    <property type="molecule type" value="Genomic_DNA"/>
</dbReference>
<dbReference type="Pfam" id="PF00085">
    <property type="entry name" value="Thioredoxin"/>
    <property type="match status" value="1"/>
</dbReference>
<dbReference type="AlphaFoldDB" id="A0A1G8F886"/>
<dbReference type="PANTHER" id="PTHR45663:SF11">
    <property type="entry name" value="GEO12009P1"/>
    <property type="match status" value="1"/>
</dbReference>
<evidence type="ECO:0000256" key="8">
    <source>
        <dbReference type="PIRSR" id="PIRSR000077-4"/>
    </source>
</evidence>
<proteinExistence type="inferred from homology"/>
<sequence>MANFQEIIASETPVLVDFSAEWCGPCKMMPPILHDVKTALGDKVKIIKIDIDKNPAAASAYRIQSVPTLMIFQKGQSKWRQSGVVQARQLQQVVEQFL</sequence>
<feature type="site" description="Contributes to redox potential value" evidence="7">
    <location>
        <position position="25"/>
    </location>
</feature>
<keyword evidence="11" id="KW-1185">Reference proteome</keyword>
<feature type="active site" description="Nucleophile" evidence="7">
    <location>
        <position position="26"/>
    </location>
</feature>
<accession>A0A1G8F886</accession>
<organism evidence="10 11">
    <name type="scientific">Mucilaginibacter gossypii</name>
    <dbReference type="NCBI Taxonomy" id="551996"/>
    <lineage>
        <taxon>Bacteria</taxon>
        <taxon>Pseudomonadati</taxon>
        <taxon>Bacteroidota</taxon>
        <taxon>Sphingobacteriia</taxon>
        <taxon>Sphingobacteriales</taxon>
        <taxon>Sphingobacteriaceae</taxon>
        <taxon>Mucilaginibacter</taxon>
    </lineage>
</organism>
<evidence type="ECO:0000256" key="7">
    <source>
        <dbReference type="PIRSR" id="PIRSR000077-1"/>
    </source>
</evidence>
<name>A0A1G8F886_9SPHI</name>
<feature type="disulfide bond" description="Redox-active" evidence="8">
    <location>
        <begin position="23"/>
        <end position="26"/>
    </location>
</feature>
<keyword evidence="2" id="KW-0813">Transport</keyword>
<dbReference type="Proteomes" id="UP000199705">
    <property type="component" value="Unassembled WGS sequence"/>
</dbReference>
<evidence type="ECO:0000256" key="6">
    <source>
        <dbReference type="NCBIfam" id="TIGR01068"/>
    </source>
</evidence>
<evidence type="ECO:0000313" key="11">
    <source>
        <dbReference type="Proteomes" id="UP000199705"/>
    </source>
</evidence>
<feature type="site" description="Deprotonates C-terminal active site Cys" evidence="7">
    <location>
        <position position="17"/>
    </location>
</feature>
<evidence type="ECO:0000256" key="1">
    <source>
        <dbReference type="ARBA" id="ARBA00008987"/>
    </source>
</evidence>
<dbReference type="PROSITE" id="PS51352">
    <property type="entry name" value="THIOREDOXIN_2"/>
    <property type="match status" value="1"/>
</dbReference>